<evidence type="ECO:0000313" key="3">
    <source>
        <dbReference type="EMBL" id="BAF19935.2"/>
    </source>
</evidence>
<evidence type="ECO:0000259" key="2">
    <source>
        <dbReference type="Pfam" id="PF14372"/>
    </source>
</evidence>
<feature type="domain" description="hAT-like transposase RNase-H fold" evidence="2">
    <location>
        <begin position="1"/>
        <end position="68"/>
    </location>
</feature>
<accession>Q0DB38</accession>
<dbReference type="KEGG" id="dosa:Os06g0605300"/>
<reference evidence="4" key="2">
    <citation type="journal article" date="2008" name="Nucleic Acids Res.">
        <title>The rice annotation project database (RAP-DB): 2008 update.</title>
        <authorList>
            <consortium name="The rice annotation project (RAP)"/>
        </authorList>
    </citation>
    <scope>GENOME REANNOTATION</scope>
    <source>
        <strain evidence="4">cv. Nipponbare</strain>
    </source>
</reference>
<evidence type="ECO:0000313" key="4">
    <source>
        <dbReference type="Proteomes" id="UP000000763"/>
    </source>
</evidence>
<dbReference type="PANTHER" id="PTHR23272:SF179">
    <property type="entry name" value="ZINC FINGER BED DOMAIN-CONTAINING PROTEIN RICESLEEPER 2-LIKE ISOFORM X1"/>
    <property type="match status" value="1"/>
</dbReference>
<feature type="region of interest" description="Disordered" evidence="1">
    <location>
        <begin position="68"/>
        <end position="106"/>
    </location>
</feature>
<dbReference type="PANTHER" id="PTHR23272">
    <property type="entry name" value="BED FINGER-RELATED"/>
    <property type="match status" value="1"/>
</dbReference>
<protein>
    <submittedName>
        <fullName evidence="3">Os06g0605300 protein</fullName>
    </submittedName>
</protein>
<dbReference type="InterPro" id="IPR012337">
    <property type="entry name" value="RNaseH-like_sf"/>
</dbReference>
<feature type="compositionally biased region" description="Basic and acidic residues" evidence="1">
    <location>
        <begin position="93"/>
        <end position="106"/>
    </location>
</feature>
<dbReference type="EMBL" id="AP008212">
    <property type="protein sequence ID" value="BAF19935.2"/>
    <property type="molecule type" value="Genomic_DNA"/>
</dbReference>
<dbReference type="AlphaFoldDB" id="Q0DB38"/>
<dbReference type="InterPro" id="IPR025525">
    <property type="entry name" value="hAT-like_transposase_RNase-H"/>
</dbReference>
<name>Q0DB38_ORYSJ</name>
<organism evidence="3 4">
    <name type="scientific">Oryza sativa subsp. japonica</name>
    <name type="common">Rice</name>
    <dbReference type="NCBI Taxonomy" id="39947"/>
    <lineage>
        <taxon>Eukaryota</taxon>
        <taxon>Viridiplantae</taxon>
        <taxon>Streptophyta</taxon>
        <taxon>Embryophyta</taxon>
        <taxon>Tracheophyta</taxon>
        <taxon>Spermatophyta</taxon>
        <taxon>Magnoliopsida</taxon>
        <taxon>Liliopsida</taxon>
        <taxon>Poales</taxon>
        <taxon>Poaceae</taxon>
        <taxon>BOP clade</taxon>
        <taxon>Oryzoideae</taxon>
        <taxon>Oryzeae</taxon>
        <taxon>Oryzinae</taxon>
        <taxon>Oryza</taxon>
        <taxon>Oryza sativa</taxon>
    </lineage>
</organism>
<reference evidence="3 4" key="1">
    <citation type="journal article" date="2005" name="Nature">
        <title>The map-based sequence of the rice genome.</title>
        <authorList>
            <consortium name="International rice genome sequencing project (IRGSP)"/>
            <person name="Matsumoto T."/>
            <person name="Wu J."/>
            <person name="Kanamori H."/>
            <person name="Katayose Y."/>
            <person name="Fujisawa M."/>
            <person name="Namiki N."/>
            <person name="Mizuno H."/>
            <person name="Yamamoto K."/>
            <person name="Antonio B.A."/>
            <person name="Baba T."/>
            <person name="Sakata K."/>
            <person name="Nagamura Y."/>
            <person name="Aoki H."/>
            <person name="Arikawa K."/>
            <person name="Arita K."/>
            <person name="Bito T."/>
            <person name="Chiden Y."/>
            <person name="Fujitsuka N."/>
            <person name="Fukunaka R."/>
            <person name="Hamada M."/>
            <person name="Harada C."/>
            <person name="Hayashi A."/>
            <person name="Hijishita S."/>
            <person name="Honda M."/>
            <person name="Hosokawa S."/>
            <person name="Ichikawa Y."/>
            <person name="Idonuma A."/>
            <person name="Iijima M."/>
            <person name="Ikeda M."/>
            <person name="Ikeno M."/>
            <person name="Ito K."/>
            <person name="Ito S."/>
            <person name="Ito T."/>
            <person name="Ito Y."/>
            <person name="Ito Y."/>
            <person name="Iwabuchi A."/>
            <person name="Kamiya K."/>
            <person name="Karasawa W."/>
            <person name="Kurita K."/>
            <person name="Katagiri S."/>
            <person name="Kikuta A."/>
            <person name="Kobayashi H."/>
            <person name="Kobayashi N."/>
            <person name="Machita K."/>
            <person name="Maehara T."/>
            <person name="Masukawa M."/>
            <person name="Mizubayashi T."/>
            <person name="Mukai Y."/>
            <person name="Nagasaki H."/>
            <person name="Nagata Y."/>
            <person name="Naito S."/>
            <person name="Nakashima M."/>
            <person name="Nakama Y."/>
            <person name="Nakamichi Y."/>
            <person name="Nakamura M."/>
            <person name="Meguro A."/>
            <person name="Negishi M."/>
            <person name="Ohta I."/>
            <person name="Ohta T."/>
            <person name="Okamoto M."/>
            <person name="Ono N."/>
            <person name="Saji S."/>
            <person name="Sakaguchi M."/>
            <person name="Sakai K."/>
            <person name="Shibata M."/>
            <person name="Shimokawa T."/>
            <person name="Song J."/>
            <person name="Takazaki Y."/>
            <person name="Terasawa K."/>
            <person name="Tsugane M."/>
            <person name="Tsuji K."/>
            <person name="Ueda S."/>
            <person name="Waki K."/>
            <person name="Yamagata H."/>
            <person name="Yamamoto M."/>
            <person name="Yamamoto S."/>
            <person name="Yamane H."/>
            <person name="Yoshiki S."/>
            <person name="Yoshihara R."/>
            <person name="Yukawa K."/>
            <person name="Zhong H."/>
            <person name="Yano M."/>
            <person name="Yuan Q."/>
            <person name="Ouyang S."/>
            <person name="Liu J."/>
            <person name="Jones K.M."/>
            <person name="Gansberger K."/>
            <person name="Moffat K."/>
            <person name="Hill J."/>
            <person name="Bera J."/>
            <person name="Fadrosh D."/>
            <person name="Jin S."/>
            <person name="Johri S."/>
            <person name="Kim M."/>
            <person name="Overton L."/>
            <person name="Reardon M."/>
            <person name="Tsitrin T."/>
            <person name="Vuong H."/>
            <person name="Weaver B."/>
            <person name="Ciecko A."/>
            <person name="Tallon L."/>
            <person name="Jackson J."/>
            <person name="Pai G."/>
            <person name="Aken S.V."/>
            <person name="Utterback T."/>
            <person name="Reidmuller S."/>
            <person name="Feldblyum T."/>
            <person name="Hsiao J."/>
            <person name="Zismann V."/>
            <person name="Iobst S."/>
            <person name="de Vazeille A.R."/>
            <person name="Buell C.R."/>
            <person name="Ying K."/>
            <person name="Li Y."/>
            <person name="Lu T."/>
            <person name="Huang Y."/>
            <person name="Zhao Q."/>
            <person name="Feng Q."/>
            <person name="Zhang L."/>
            <person name="Zhu J."/>
            <person name="Weng Q."/>
            <person name="Mu J."/>
            <person name="Lu Y."/>
            <person name="Fan D."/>
            <person name="Liu Y."/>
            <person name="Guan J."/>
            <person name="Zhang Y."/>
            <person name="Yu S."/>
            <person name="Liu X."/>
            <person name="Zhang Y."/>
            <person name="Hong G."/>
            <person name="Han B."/>
            <person name="Choisne N."/>
            <person name="Demange N."/>
            <person name="Orjeda G."/>
            <person name="Samain S."/>
            <person name="Cattolico L."/>
            <person name="Pelletier E."/>
            <person name="Couloux A."/>
            <person name="Segurens B."/>
            <person name="Wincker P."/>
            <person name="D'Hont A."/>
            <person name="Scarpelli C."/>
            <person name="Weissenbach J."/>
            <person name="Salanoubat M."/>
            <person name="Quetier F."/>
            <person name="Yu Y."/>
            <person name="Kim H.R."/>
            <person name="Rambo T."/>
            <person name="Currie J."/>
            <person name="Collura K."/>
            <person name="Luo M."/>
            <person name="Yang T."/>
            <person name="Ammiraju J.S.S."/>
            <person name="Engler F."/>
            <person name="Soderlund C."/>
            <person name="Wing R.A."/>
            <person name="Palmer L.E."/>
            <person name="de la Bastide M."/>
            <person name="Spiegel L."/>
            <person name="Nascimento L."/>
            <person name="Zutavern T."/>
            <person name="O'Shaughnessy A."/>
            <person name="Dike S."/>
            <person name="Dedhia N."/>
            <person name="Preston R."/>
            <person name="Balija V."/>
            <person name="McCombie W.R."/>
            <person name="Chow T."/>
            <person name="Chen H."/>
            <person name="Chung M."/>
            <person name="Chen C."/>
            <person name="Shaw J."/>
            <person name="Wu H."/>
            <person name="Hsiao K."/>
            <person name="Chao Y."/>
            <person name="Chu M."/>
            <person name="Cheng C."/>
            <person name="Hour A."/>
            <person name="Lee P."/>
            <person name="Lin S."/>
            <person name="Lin Y."/>
            <person name="Liou J."/>
            <person name="Liu S."/>
            <person name="Hsing Y."/>
            <person name="Raghuvanshi S."/>
            <person name="Mohanty A."/>
            <person name="Bharti A.K."/>
            <person name="Gaur A."/>
            <person name="Gupta V."/>
            <person name="Kumar D."/>
            <person name="Ravi V."/>
            <person name="Vij S."/>
            <person name="Kapur A."/>
            <person name="Khurana P."/>
            <person name="Khurana P."/>
            <person name="Khurana J.P."/>
            <person name="Tyagi A.K."/>
            <person name="Gaikwad K."/>
            <person name="Singh A."/>
            <person name="Dalal V."/>
            <person name="Srivastava S."/>
            <person name="Dixit A."/>
            <person name="Pal A.K."/>
            <person name="Ghazi I.A."/>
            <person name="Yadav M."/>
            <person name="Pandit A."/>
            <person name="Bhargava A."/>
            <person name="Sureshbabu K."/>
            <person name="Batra K."/>
            <person name="Sharma T.R."/>
            <person name="Mohapatra T."/>
            <person name="Singh N.K."/>
            <person name="Messing J."/>
            <person name="Nelson A.B."/>
            <person name="Fuks G."/>
            <person name="Kavchok S."/>
            <person name="Keizer G."/>
            <person name="Linton E."/>
            <person name="Llaca V."/>
            <person name="Song R."/>
            <person name="Tanyolac B."/>
            <person name="Young S."/>
            <person name="Ho-Il K."/>
            <person name="Hahn J.H."/>
            <person name="Sangsakoo G."/>
            <person name="Vanavichit A."/>
            <person name="de Mattos Luiz.A.T."/>
            <person name="Zimmer P.D."/>
            <person name="Malone G."/>
            <person name="Dellagostin O."/>
            <person name="de Oliveira A.C."/>
            <person name="Bevan M."/>
            <person name="Bancroft I."/>
            <person name="Minx P."/>
            <person name="Cordum H."/>
            <person name="Wilson R."/>
            <person name="Cheng Z."/>
            <person name="Jin W."/>
            <person name="Jiang J."/>
            <person name="Leong S.A."/>
            <person name="Iwama H."/>
            <person name="Gojobori T."/>
            <person name="Itoh T."/>
            <person name="Niimura Y."/>
            <person name="Fujii Y."/>
            <person name="Habara T."/>
            <person name="Sakai H."/>
            <person name="Sato Y."/>
            <person name="Wilson G."/>
            <person name="Kumar K."/>
            <person name="McCouch S."/>
            <person name="Juretic N."/>
            <person name="Hoen D."/>
            <person name="Wright S."/>
            <person name="Bruskiewich R."/>
            <person name="Bureau T."/>
            <person name="Miyao A."/>
            <person name="Hirochika H."/>
            <person name="Nishikawa T."/>
            <person name="Kadowaki K."/>
            <person name="Sugiura M."/>
            <person name="Burr B."/>
            <person name="Sasaki T."/>
        </authorList>
    </citation>
    <scope>NUCLEOTIDE SEQUENCE [LARGE SCALE GENOMIC DNA]</scope>
    <source>
        <strain evidence="4">cv. Nipponbare</strain>
    </source>
</reference>
<dbReference type="Pfam" id="PF14372">
    <property type="entry name" value="hAT-like_RNase-H"/>
    <property type="match status" value="1"/>
</dbReference>
<dbReference type="GO" id="GO:0003677">
    <property type="term" value="F:DNA binding"/>
    <property type="evidence" value="ECO:0007669"/>
    <property type="project" value="InterPro"/>
</dbReference>
<dbReference type="Proteomes" id="UP000000763">
    <property type="component" value="Chromosome 6"/>
</dbReference>
<evidence type="ECO:0000256" key="1">
    <source>
        <dbReference type="SAM" id="MobiDB-lite"/>
    </source>
</evidence>
<proteinExistence type="predicted"/>
<dbReference type="SUPFAM" id="SSF53098">
    <property type="entry name" value="Ribonuclease H-like"/>
    <property type="match status" value="1"/>
</dbReference>
<sequence length="106" mass="12226">MSTEMIAKFDKYWKEIQGPMGLATILDPKFKTDYLLGFIESITSQSSEECTDKLEEVKNNLYDLMKEYEMEEDEDNTESSAHSLANSDADNEEPARFLELSSRDPR</sequence>
<gene>
    <name evidence="3" type="ordered locus">Os06g0605300</name>
</gene>
<feature type="compositionally biased region" description="Polar residues" evidence="1">
    <location>
        <begin position="78"/>
        <end position="88"/>
    </location>
</feature>